<feature type="region of interest" description="Disordered" evidence="1">
    <location>
        <begin position="1"/>
        <end position="47"/>
    </location>
</feature>
<dbReference type="Proteomes" id="UP000265520">
    <property type="component" value="Unassembled WGS sequence"/>
</dbReference>
<name>A0A392SV94_9FABA</name>
<feature type="compositionally biased region" description="Acidic residues" evidence="1">
    <location>
        <begin position="27"/>
        <end position="47"/>
    </location>
</feature>
<feature type="non-terminal residue" evidence="2">
    <location>
        <position position="47"/>
    </location>
</feature>
<protein>
    <submittedName>
        <fullName evidence="2">Uncharacterized protein</fullName>
    </submittedName>
</protein>
<organism evidence="2 3">
    <name type="scientific">Trifolium medium</name>
    <dbReference type="NCBI Taxonomy" id="97028"/>
    <lineage>
        <taxon>Eukaryota</taxon>
        <taxon>Viridiplantae</taxon>
        <taxon>Streptophyta</taxon>
        <taxon>Embryophyta</taxon>
        <taxon>Tracheophyta</taxon>
        <taxon>Spermatophyta</taxon>
        <taxon>Magnoliopsida</taxon>
        <taxon>eudicotyledons</taxon>
        <taxon>Gunneridae</taxon>
        <taxon>Pentapetalae</taxon>
        <taxon>rosids</taxon>
        <taxon>fabids</taxon>
        <taxon>Fabales</taxon>
        <taxon>Fabaceae</taxon>
        <taxon>Papilionoideae</taxon>
        <taxon>50 kb inversion clade</taxon>
        <taxon>NPAAA clade</taxon>
        <taxon>Hologalegina</taxon>
        <taxon>IRL clade</taxon>
        <taxon>Trifolieae</taxon>
        <taxon>Trifolium</taxon>
    </lineage>
</organism>
<evidence type="ECO:0000313" key="2">
    <source>
        <dbReference type="EMBL" id="MCI51830.1"/>
    </source>
</evidence>
<feature type="compositionally biased region" description="Basic and acidic residues" evidence="1">
    <location>
        <begin position="1"/>
        <end position="15"/>
    </location>
</feature>
<proteinExistence type="predicted"/>
<dbReference type="AlphaFoldDB" id="A0A392SV94"/>
<keyword evidence="3" id="KW-1185">Reference proteome</keyword>
<accession>A0A392SV94</accession>
<evidence type="ECO:0000313" key="3">
    <source>
        <dbReference type="Proteomes" id="UP000265520"/>
    </source>
</evidence>
<reference evidence="2 3" key="1">
    <citation type="journal article" date="2018" name="Front. Plant Sci.">
        <title>Red Clover (Trifolium pratense) and Zigzag Clover (T. medium) - A Picture of Genomic Similarities and Differences.</title>
        <authorList>
            <person name="Dluhosova J."/>
            <person name="Istvanek J."/>
            <person name="Nedelnik J."/>
            <person name="Repkova J."/>
        </authorList>
    </citation>
    <scope>NUCLEOTIDE SEQUENCE [LARGE SCALE GENOMIC DNA]</scope>
    <source>
        <strain evidence="3">cv. 10/8</strain>
        <tissue evidence="2">Leaf</tissue>
    </source>
</reference>
<dbReference type="EMBL" id="LXQA010438007">
    <property type="protein sequence ID" value="MCI51830.1"/>
    <property type="molecule type" value="Genomic_DNA"/>
</dbReference>
<sequence>MKFDEFSKWNLEKNQAEGSSKVLSTEDSLEDHDSEDEGENYDDFPIR</sequence>
<comment type="caution">
    <text evidence="2">The sequence shown here is derived from an EMBL/GenBank/DDBJ whole genome shotgun (WGS) entry which is preliminary data.</text>
</comment>
<evidence type="ECO:0000256" key="1">
    <source>
        <dbReference type="SAM" id="MobiDB-lite"/>
    </source>
</evidence>